<organism evidence="10 11">
    <name type="scientific">Algoriphagus hitonicola</name>
    <dbReference type="NCBI Taxonomy" id="435880"/>
    <lineage>
        <taxon>Bacteria</taxon>
        <taxon>Pseudomonadati</taxon>
        <taxon>Bacteroidota</taxon>
        <taxon>Cytophagia</taxon>
        <taxon>Cytophagales</taxon>
        <taxon>Cyclobacteriaceae</taxon>
        <taxon>Algoriphagus</taxon>
    </lineage>
</organism>
<comment type="similarity">
    <text evidence="1">Belongs to the acyl-ACP thioesterase family.</text>
</comment>
<dbReference type="Pfam" id="PF20791">
    <property type="entry name" value="Acyl-ACP_TE_C"/>
    <property type="match status" value="1"/>
</dbReference>
<keyword evidence="4" id="KW-0276">Fatty acid metabolism</keyword>
<feature type="domain" description="Acyl-ACP thioesterase N-terminal hotdog" evidence="8">
    <location>
        <begin position="9"/>
        <end position="126"/>
    </location>
</feature>
<dbReference type="InterPro" id="IPR029069">
    <property type="entry name" value="HotDog_dom_sf"/>
</dbReference>
<proteinExistence type="inferred from homology"/>
<dbReference type="AlphaFoldDB" id="A0A1I2NLM9"/>
<evidence type="ECO:0000256" key="2">
    <source>
        <dbReference type="ARBA" id="ARBA00022516"/>
    </source>
</evidence>
<dbReference type="EMBL" id="FOPC01000001">
    <property type="protein sequence ID" value="SFG04742.1"/>
    <property type="molecule type" value="Genomic_DNA"/>
</dbReference>
<feature type="domain" description="Acyl-ACP thioesterase-like C-terminal" evidence="9">
    <location>
        <begin position="159"/>
        <end position="214"/>
    </location>
</feature>
<dbReference type="PANTHER" id="PTHR31727">
    <property type="entry name" value="OLEOYL-ACYL CARRIER PROTEIN THIOESTERASE 1, CHLOROPLASTIC"/>
    <property type="match status" value="1"/>
</dbReference>
<dbReference type="PANTHER" id="PTHR31727:SF6">
    <property type="entry name" value="OLEOYL-ACYL CARRIER PROTEIN THIOESTERASE 1, CHLOROPLASTIC"/>
    <property type="match status" value="1"/>
</dbReference>
<reference evidence="11" key="1">
    <citation type="submission" date="2016-10" db="EMBL/GenBank/DDBJ databases">
        <authorList>
            <person name="Varghese N."/>
            <person name="Submissions S."/>
        </authorList>
    </citation>
    <scope>NUCLEOTIDE SEQUENCE [LARGE SCALE GENOMIC DNA]</scope>
    <source>
        <strain evidence="11">DSM 19315</strain>
    </source>
</reference>
<name>A0A1I2NLM9_9BACT</name>
<keyword evidence="7" id="KW-0275">Fatty acid biosynthesis</keyword>
<evidence type="ECO:0000256" key="7">
    <source>
        <dbReference type="ARBA" id="ARBA00023160"/>
    </source>
</evidence>
<dbReference type="GO" id="GO:0016297">
    <property type="term" value="F:fatty acyl-[ACP] hydrolase activity"/>
    <property type="evidence" value="ECO:0007669"/>
    <property type="project" value="InterPro"/>
</dbReference>
<evidence type="ECO:0000256" key="4">
    <source>
        <dbReference type="ARBA" id="ARBA00022832"/>
    </source>
</evidence>
<dbReference type="GO" id="GO:0000036">
    <property type="term" value="F:acyl carrier activity"/>
    <property type="evidence" value="ECO:0007669"/>
    <property type="project" value="TreeGrafter"/>
</dbReference>
<gene>
    <name evidence="10" type="ORF">SAMN04487988_101197</name>
</gene>
<sequence>MTVLPEGFQFSKAFEIGSYQVNPKGLIRLKDLGDLFQEIAWKHADSANFGRILLEKNLMWALSRLEIKLWKSPVWGQQITIYTGGRGIEKLYAFREFLVVAESGEVLARAMSSWLLVHTETKRIQRPAQVLTETLFSSSKPSEWQPQKVDLPSLPALVETEYVVQASDLDLYDHVNNTSYIRLVEDLLGSQNLTASTLLINYMAECKLRDQIQLSLYRLENSTYIKGQVSNRIVFLASALVVEDK</sequence>
<dbReference type="RefSeq" id="WP_092788376.1">
    <property type="nucleotide sequence ID" value="NZ_FOPC01000001.1"/>
</dbReference>
<evidence type="ECO:0000313" key="10">
    <source>
        <dbReference type="EMBL" id="SFG04742.1"/>
    </source>
</evidence>
<dbReference type="CDD" id="cd00586">
    <property type="entry name" value="4HBT"/>
    <property type="match status" value="1"/>
</dbReference>
<dbReference type="Gene3D" id="3.10.129.10">
    <property type="entry name" value="Hotdog Thioesterase"/>
    <property type="match status" value="1"/>
</dbReference>
<evidence type="ECO:0000259" key="8">
    <source>
        <dbReference type="Pfam" id="PF01643"/>
    </source>
</evidence>
<evidence type="ECO:0000256" key="6">
    <source>
        <dbReference type="ARBA" id="ARBA00023098"/>
    </source>
</evidence>
<evidence type="ECO:0000256" key="1">
    <source>
        <dbReference type="ARBA" id="ARBA00006500"/>
    </source>
</evidence>
<keyword evidence="3" id="KW-0378">Hydrolase</keyword>
<dbReference type="InterPro" id="IPR045023">
    <property type="entry name" value="FATA/B"/>
</dbReference>
<evidence type="ECO:0000256" key="3">
    <source>
        <dbReference type="ARBA" id="ARBA00022801"/>
    </source>
</evidence>
<accession>A0A1I2NLM9</accession>
<evidence type="ECO:0000259" key="9">
    <source>
        <dbReference type="Pfam" id="PF20791"/>
    </source>
</evidence>
<dbReference type="Pfam" id="PF01643">
    <property type="entry name" value="Acyl-ACP_TE"/>
    <property type="match status" value="1"/>
</dbReference>
<keyword evidence="5" id="KW-0809">Transit peptide</keyword>
<keyword evidence="11" id="KW-1185">Reference proteome</keyword>
<dbReference type="SUPFAM" id="SSF54637">
    <property type="entry name" value="Thioesterase/thiol ester dehydrase-isomerase"/>
    <property type="match status" value="2"/>
</dbReference>
<evidence type="ECO:0000256" key="5">
    <source>
        <dbReference type="ARBA" id="ARBA00022946"/>
    </source>
</evidence>
<dbReference type="InterPro" id="IPR049427">
    <property type="entry name" value="Acyl-ACP_TE_C"/>
</dbReference>
<evidence type="ECO:0000313" key="11">
    <source>
        <dbReference type="Proteomes" id="UP000199642"/>
    </source>
</evidence>
<dbReference type="STRING" id="435880.SAMN04487988_101197"/>
<dbReference type="OrthoDB" id="9801517at2"/>
<protein>
    <submittedName>
        <fullName evidence="10">Acyl-ACP thioesterase</fullName>
    </submittedName>
</protein>
<keyword evidence="2" id="KW-0444">Lipid biosynthesis</keyword>
<dbReference type="InterPro" id="IPR002864">
    <property type="entry name" value="Acyl-ACP_thioesterase_NHD"/>
</dbReference>
<dbReference type="Proteomes" id="UP000199642">
    <property type="component" value="Unassembled WGS sequence"/>
</dbReference>
<keyword evidence="6" id="KW-0443">Lipid metabolism</keyword>